<accession>K1E7N7</accession>
<feature type="transmembrane region" description="Helical" evidence="8">
    <location>
        <begin position="170"/>
        <end position="187"/>
    </location>
</feature>
<keyword evidence="2" id="KW-0813">Transport</keyword>
<proteinExistence type="predicted"/>
<dbReference type="GO" id="GO:0005886">
    <property type="term" value="C:plasma membrane"/>
    <property type="evidence" value="ECO:0007669"/>
    <property type="project" value="UniProtKB-SubCell"/>
</dbReference>
<dbReference type="PANTHER" id="PTHR23517">
    <property type="entry name" value="RESISTANCE PROTEIN MDTM, PUTATIVE-RELATED-RELATED"/>
    <property type="match status" value="1"/>
</dbReference>
<evidence type="ECO:0000256" key="3">
    <source>
        <dbReference type="ARBA" id="ARBA00022475"/>
    </source>
</evidence>
<protein>
    <submittedName>
        <fullName evidence="10">Major facilitator superfamily transporter</fullName>
    </submittedName>
</protein>
<dbReference type="PATRIC" id="fig|1210046.3.peg.1432"/>
<feature type="region of interest" description="Disordered" evidence="7">
    <location>
        <begin position="1"/>
        <end position="38"/>
    </location>
</feature>
<feature type="transmembrane region" description="Helical" evidence="8">
    <location>
        <begin position="193"/>
        <end position="211"/>
    </location>
</feature>
<feature type="region of interest" description="Disordered" evidence="7">
    <location>
        <begin position="60"/>
        <end position="79"/>
    </location>
</feature>
<feature type="transmembrane region" description="Helical" evidence="8">
    <location>
        <begin position="140"/>
        <end position="163"/>
    </location>
</feature>
<evidence type="ECO:0000256" key="6">
    <source>
        <dbReference type="ARBA" id="ARBA00023136"/>
    </source>
</evidence>
<dbReference type="SUPFAM" id="SSF103473">
    <property type="entry name" value="MFS general substrate transporter"/>
    <property type="match status" value="1"/>
</dbReference>
<feature type="compositionally biased region" description="Basic residues" evidence="7">
    <location>
        <begin position="23"/>
        <end position="36"/>
    </location>
</feature>
<feature type="transmembrane region" description="Helical" evidence="8">
    <location>
        <begin position="258"/>
        <end position="278"/>
    </location>
</feature>
<feature type="transmembrane region" description="Helical" evidence="8">
    <location>
        <begin position="371"/>
        <end position="390"/>
    </location>
</feature>
<dbReference type="EMBL" id="ALWX01000027">
    <property type="protein sequence ID" value="EKA61447.1"/>
    <property type="molecule type" value="Genomic_DNA"/>
</dbReference>
<dbReference type="InterPro" id="IPR020846">
    <property type="entry name" value="MFS_dom"/>
</dbReference>
<reference evidence="10 11" key="1">
    <citation type="journal article" date="2012" name="J. Bacteriol.">
        <title>Genome Sequence of Janibacter hoylei MTCC8307, Isolated from the Stratospheric Air.</title>
        <authorList>
            <person name="Pawar S.P."/>
            <person name="Dhotre D.P."/>
            <person name="Shetty S.A."/>
            <person name="Chowdhury S.P."/>
            <person name="Chaudhari B.L."/>
            <person name="Shouche Y.S."/>
        </authorList>
    </citation>
    <scope>NUCLEOTIDE SEQUENCE [LARGE SCALE GENOMIC DNA]</scope>
    <source>
        <strain evidence="10 11">PVAS-1</strain>
    </source>
</reference>
<feature type="domain" description="Major facilitator superfamily (MFS) profile" evidence="9">
    <location>
        <begin position="104"/>
        <end position="484"/>
    </location>
</feature>
<dbReference type="PROSITE" id="PS50850">
    <property type="entry name" value="MFS"/>
    <property type="match status" value="1"/>
</dbReference>
<evidence type="ECO:0000256" key="8">
    <source>
        <dbReference type="SAM" id="Phobius"/>
    </source>
</evidence>
<dbReference type="InterPro" id="IPR050171">
    <property type="entry name" value="MFS_Transporters"/>
</dbReference>
<feature type="transmembrane region" description="Helical" evidence="8">
    <location>
        <begin position="231"/>
        <end position="252"/>
    </location>
</feature>
<keyword evidence="5 8" id="KW-1133">Transmembrane helix</keyword>
<gene>
    <name evidence="10" type="ORF">B277_07436</name>
</gene>
<name>K1E7N7_9MICO</name>
<evidence type="ECO:0000256" key="1">
    <source>
        <dbReference type="ARBA" id="ARBA00004651"/>
    </source>
</evidence>
<evidence type="ECO:0000256" key="5">
    <source>
        <dbReference type="ARBA" id="ARBA00022989"/>
    </source>
</evidence>
<evidence type="ECO:0000259" key="9">
    <source>
        <dbReference type="PROSITE" id="PS50850"/>
    </source>
</evidence>
<feature type="transmembrane region" description="Helical" evidence="8">
    <location>
        <begin position="458"/>
        <end position="480"/>
    </location>
</feature>
<feature type="transmembrane region" description="Helical" evidence="8">
    <location>
        <begin position="307"/>
        <end position="333"/>
    </location>
</feature>
<dbReference type="GO" id="GO:0022857">
    <property type="term" value="F:transmembrane transporter activity"/>
    <property type="evidence" value="ECO:0007669"/>
    <property type="project" value="InterPro"/>
</dbReference>
<dbReference type="CDD" id="cd17325">
    <property type="entry name" value="MFS_MdtG_SLC18_like"/>
    <property type="match status" value="1"/>
</dbReference>
<keyword evidence="4 8" id="KW-0812">Transmembrane</keyword>
<dbReference type="Proteomes" id="UP000004474">
    <property type="component" value="Unassembled WGS sequence"/>
</dbReference>
<feature type="transmembrane region" description="Helical" evidence="8">
    <location>
        <begin position="104"/>
        <end position="128"/>
    </location>
</feature>
<dbReference type="PANTHER" id="PTHR23517:SF3">
    <property type="entry name" value="INTEGRAL MEMBRANE TRANSPORT PROTEIN"/>
    <property type="match status" value="1"/>
</dbReference>
<dbReference type="InterPro" id="IPR036259">
    <property type="entry name" value="MFS_trans_sf"/>
</dbReference>
<evidence type="ECO:0000256" key="7">
    <source>
        <dbReference type="SAM" id="MobiDB-lite"/>
    </source>
</evidence>
<dbReference type="STRING" id="1210046.B277_07436"/>
<sequence length="490" mass="50354">MHRELGAVGDRAVDLPPQGTPERRRRAQADRRRRQVPLRGDEVVEALGEQPAQPAAVAGARGAGAQGGHGRRLGCGVHHPNLATSRQERMRGMSTRETFGWRRIAVPAFGPTFLSAAATGAVIPVAALRADELGASLGTAAFVVALTGVGQLVGVLPAGALVARIGERATLVRAGLLDVAALAVAGWAPSLWLMGVALLVSGLASSAFFLARQGFMIDVLPRQLLARGMSLLGGSMRAGLLLGPVVGSLAIAPFGLQGAYGLAVLLAVGSVLTVLTAPDLTGEHERARAQEPHTGVFRVIRRHARLLLTQGLGVTVISALRSARLAILPLWALHIGLDGVDSSQIFAVAGLAELVLVYPGGWVMDRLGRMWVVGALLGVVSLSFVALPLADTKGELLAVALAMALGNGLGSGIVMTLGADAAPSRDRAQFLGAWRLTGEVGHAGGSLGLSAVTTLVSLPAAAVALGALGLAGLAWTSLWIPRADRERSAA</sequence>
<comment type="subcellular location">
    <subcellularLocation>
        <location evidence="1">Cell membrane</location>
        <topology evidence="1">Multi-pass membrane protein</topology>
    </subcellularLocation>
</comment>
<comment type="caution">
    <text evidence="10">The sequence shown here is derived from an EMBL/GenBank/DDBJ whole genome shotgun (WGS) entry which is preliminary data.</text>
</comment>
<evidence type="ECO:0000256" key="2">
    <source>
        <dbReference type="ARBA" id="ARBA00022448"/>
    </source>
</evidence>
<keyword evidence="6 8" id="KW-0472">Membrane</keyword>
<dbReference type="Gene3D" id="1.20.1250.20">
    <property type="entry name" value="MFS general substrate transporter like domains"/>
    <property type="match status" value="2"/>
</dbReference>
<feature type="transmembrane region" description="Helical" evidence="8">
    <location>
        <begin position="396"/>
        <end position="419"/>
    </location>
</feature>
<organism evidence="10 11">
    <name type="scientific">Janibacter hoylei PVAS-1</name>
    <dbReference type="NCBI Taxonomy" id="1210046"/>
    <lineage>
        <taxon>Bacteria</taxon>
        <taxon>Bacillati</taxon>
        <taxon>Actinomycetota</taxon>
        <taxon>Actinomycetes</taxon>
        <taxon>Micrococcales</taxon>
        <taxon>Intrasporangiaceae</taxon>
        <taxon>Janibacter</taxon>
    </lineage>
</organism>
<evidence type="ECO:0000313" key="10">
    <source>
        <dbReference type="EMBL" id="EKA61447.1"/>
    </source>
</evidence>
<evidence type="ECO:0000313" key="11">
    <source>
        <dbReference type="Proteomes" id="UP000004474"/>
    </source>
</evidence>
<dbReference type="Pfam" id="PF07690">
    <property type="entry name" value="MFS_1"/>
    <property type="match status" value="1"/>
</dbReference>
<evidence type="ECO:0000256" key="4">
    <source>
        <dbReference type="ARBA" id="ARBA00022692"/>
    </source>
</evidence>
<dbReference type="InterPro" id="IPR011701">
    <property type="entry name" value="MFS"/>
</dbReference>
<keyword evidence="3" id="KW-1003">Cell membrane</keyword>
<dbReference type="AlphaFoldDB" id="K1E7N7"/>
<dbReference type="eggNOG" id="COG2814">
    <property type="taxonomic scope" value="Bacteria"/>
</dbReference>